<name>A0A8B2ZA51_9LACO</name>
<proteinExistence type="predicted"/>
<evidence type="ECO:0000313" key="2">
    <source>
        <dbReference type="Proteomes" id="UP000260790"/>
    </source>
</evidence>
<gene>
    <name evidence="1" type="ORF">DXD09_01320</name>
</gene>
<sequence length="62" mass="7170">MIKPPYYVFVKNNKKIIANKVSKVYKNAHALRLDSYMNMSSEANLVGCFCRKVMILLLKMIS</sequence>
<dbReference type="EMBL" id="QSQR01000001">
    <property type="protein sequence ID" value="RGK48395.1"/>
    <property type="molecule type" value="Genomic_DNA"/>
</dbReference>
<evidence type="ECO:0000313" key="1">
    <source>
        <dbReference type="EMBL" id="RGK48395.1"/>
    </source>
</evidence>
<comment type="caution">
    <text evidence="1">The sequence shown here is derived from an EMBL/GenBank/DDBJ whole genome shotgun (WGS) entry which is preliminary data.</text>
</comment>
<dbReference type="Proteomes" id="UP000260790">
    <property type="component" value="Unassembled WGS sequence"/>
</dbReference>
<protein>
    <submittedName>
        <fullName evidence="1">Uncharacterized protein</fullName>
    </submittedName>
</protein>
<reference evidence="1 2" key="1">
    <citation type="submission" date="2018-08" db="EMBL/GenBank/DDBJ databases">
        <title>A genome reference for cultivated species of the human gut microbiota.</title>
        <authorList>
            <person name="Zou Y."/>
            <person name="Xue W."/>
            <person name="Luo G."/>
        </authorList>
    </citation>
    <scope>NUCLEOTIDE SEQUENCE [LARGE SCALE GENOMIC DNA]</scope>
    <source>
        <strain evidence="1 2">TF10-9AT</strain>
    </source>
</reference>
<dbReference type="AlphaFoldDB" id="A0A8B2ZA51"/>
<organism evidence="1 2">
    <name type="scientific">Ligilactobacillus ruminis</name>
    <dbReference type="NCBI Taxonomy" id="1623"/>
    <lineage>
        <taxon>Bacteria</taxon>
        <taxon>Bacillati</taxon>
        <taxon>Bacillota</taxon>
        <taxon>Bacilli</taxon>
        <taxon>Lactobacillales</taxon>
        <taxon>Lactobacillaceae</taxon>
        <taxon>Ligilactobacillus</taxon>
    </lineage>
</organism>
<accession>A0A8B2ZA51</accession>